<dbReference type="EMBL" id="JAYKBV010000015">
    <property type="protein sequence ID" value="MEB3041105.1"/>
    <property type="molecule type" value="Genomic_DNA"/>
</dbReference>
<dbReference type="EMBL" id="CP022386">
    <property type="protein sequence ID" value="ATA86363.1"/>
    <property type="molecule type" value="Genomic_DNA"/>
</dbReference>
<evidence type="ECO:0000313" key="4">
    <source>
        <dbReference type="Proteomes" id="UP001324270"/>
    </source>
</evidence>
<dbReference type="RefSeq" id="WP_095909751.1">
    <property type="nucleotide sequence ID" value="NZ_CAUVLU010000001.1"/>
</dbReference>
<organism evidence="1 3">
    <name type="scientific">Capnocytophaga gingivalis</name>
    <dbReference type="NCBI Taxonomy" id="1017"/>
    <lineage>
        <taxon>Bacteria</taxon>
        <taxon>Pseudomonadati</taxon>
        <taxon>Bacteroidota</taxon>
        <taxon>Flavobacteriia</taxon>
        <taxon>Flavobacteriales</taxon>
        <taxon>Flavobacteriaceae</taxon>
        <taxon>Capnocytophaga</taxon>
    </lineage>
</organism>
<dbReference type="AlphaFoldDB" id="A0A250FMP2"/>
<evidence type="ECO:0000313" key="1">
    <source>
        <dbReference type="EMBL" id="ATA86363.1"/>
    </source>
</evidence>
<dbReference type="Pfam" id="PF14092">
    <property type="entry name" value="DUF4270"/>
    <property type="match status" value="1"/>
</dbReference>
<proteinExistence type="predicted"/>
<dbReference type="Proteomes" id="UP000217250">
    <property type="component" value="Chromosome"/>
</dbReference>
<reference evidence="3" key="2">
    <citation type="submission" date="2017-06" db="EMBL/GenBank/DDBJ databases">
        <title>Capnocytophaga spp. assemblies.</title>
        <authorList>
            <person name="Gulvik C.A."/>
        </authorList>
    </citation>
    <scope>NUCLEOTIDE SEQUENCE [LARGE SCALE GENOMIC DNA]</scope>
    <source>
        <strain evidence="3">H1496</strain>
    </source>
</reference>
<dbReference type="KEGG" id="cgh:CGC50_03810"/>
<dbReference type="Proteomes" id="UP001324270">
    <property type="component" value="Unassembled WGS sequence"/>
</dbReference>
<dbReference type="OrthoDB" id="1466062at2"/>
<protein>
    <submittedName>
        <fullName evidence="2">DUF4270 family protein</fullName>
    </submittedName>
</protein>
<gene>
    <name evidence="1" type="ORF">CGC50_03810</name>
    <name evidence="2" type="ORF">VJJ49_10455</name>
</gene>
<evidence type="ECO:0000313" key="2">
    <source>
        <dbReference type="EMBL" id="MEB3041105.1"/>
    </source>
</evidence>
<dbReference type="GeneID" id="84807687"/>
<dbReference type="InterPro" id="IPR025366">
    <property type="entry name" value="DUF4270"/>
</dbReference>
<keyword evidence="4" id="KW-1185">Reference proteome</keyword>
<reference evidence="1" key="1">
    <citation type="journal article" date="2017" name="Genome Announc.">
        <title>Twelve Complete Reference Genomes of Clinical Isolates in the Capnocytophaga Genus.</title>
        <authorList>
            <person name="Villarma A."/>
            <person name="Gulvik C.A."/>
            <person name="Rowe L.A."/>
            <person name="Sheth M."/>
            <person name="Juieng P."/>
            <person name="Nicholson A.C."/>
            <person name="Loparev V.N."/>
            <person name="McQuiston J.R."/>
        </authorList>
    </citation>
    <scope>NUCLEOTIDE SEQUENCE</scope>
    <source>
        <strain evidence="1">H1496</strain>
    </source>
</reference>
<reference evidence="2 4" key="3">
    <citation type="submission" date="2023-12" db="EMBL/GenBank/DDBJ databases">
        <title>Genomic sequences of Capnocytophaga and Parvimonas strains.</title>
        <authorList>
            <person name="Watt R.M."/>
            <person name="Wang M."/>
            <person name="Yang T."/>
            <person name="Tong W.M."/>
        </authorList>
    </citation>
    <scope>NUCLEOTIDE SEQUENCE [LARGE SCALE GENOMIC DNA]</scope>
    <source>
        <strain evidence="2 4">CCUG 13156</strain>
    </source>
</reference>
<sequence>MKHIYTYLLLLSACVLTPSCNTDGDIQQVGSNILGEPLFTPKKDSIPLEFNNIKESAIQTNDLNNPIFGQLTQGSLGTTNVSIVSQVVLSTANPTFGEKNKTEETSSYNENETVEKVYLYLPFYATEKTEKDPNDASKTVKTYKLDSIYGNKSAQFSMKVEELNYNLRNIDSNLENQVYYSNTSLPTATTLAQVTVAGASNQAIVRKKFDDPTTTENESTQEKDKLSPGFRIELSPTLFQSYLLDKEGDSSLSSSASFSQVLKGIVISSSNFSQDLLAQINLKNAKIEVIYTYLYKKDNRDYTKRNSFELSLNGIYFNKYEVTNQNVTLSDDSIYLKGGQGYTAEITIPENNRIFQMLKTKKPIINQADLLLYVDTSKVNVSQLPSYVLPYNADKGTILSDYAGELTNKISADISSIGKLKKDKAGNYYYHIRITDHLTTLIKNNADNVKIGLAVSTHLSQDSRTTISAMKSIKYKDSNNQEKKTVLGTAENTLYTVLYGNSSSVPEAKKLKLIVYYTLTE</sequence>
<accession>A0A250FMP2</accession>
<name>A0A250FMP2_9FLAO</name>
<evidence type="ECO:0000313" key="3">
    <source>
        <dbReference type="Proteomes" id="UP000217250"/>
    </source>
</evidence>